<keyword evidence="3" id="KW-0326">Glycosidase</keyword>
<accession>A0A9P4MWM6</accession>
<dbReference type="SUPFAM" id="SSF51445">
    <property type="entry name" value="(Trans)glycosidases"/>
    <property type="match status" value="1"/>
</dbReference>
<dbReference type="Gene3D" id="3.20.20.80">
    <property type="entry name" value="Glycosidases"/>
    <property type="match status" value="1"/>
</dbReference>
<name>A0A9P4MWM6_9PLEO</name>
<evidence type="ECO:0000256" key="4">
    <source>
        <dbReference type="SAM" id="MobiDB-lite"/>
    </source>
</evidence>
<dbReference type="GO" id="GO:0005576">
    <property type="term" value="C:extracellular region"/>
    <property type="evidence" value="ECO:0007669"/>
    <property type="project" value="TreeGrafter"/>
</dbReference>
<dbReference type="GO" id="GO:0005737">
    <property type="term" value="C:cytoplasm"/>
    <property type="evidence" value="ECO:0007669"/>
    <property type="project" value="UniProtKB-ARBA"/>
</dbReference>
<feature type="region of interest" description="Disordered" evidence="4">
    <location>
        <begin position="15"/>
        <end position="47"/>
    </location>
</feature>
<dbReference type="InterPro" id="IPR050386">
    <property type="entry name" value="Glycosyl_hydrolase_5"/>
</dbReference>
<comment type="caution">
    <text evidence="5">The sequence shown here is derived from an EMBL/GenBank/DDBJ whole genome shotgun (WGS) entry which is preliminary data.</text>
</comment>
<reference evidence="5" key="1">
    <citation type="journal article" date="2020" name="Stud. Mycol.">
        <title>101 Dothideomycetes genomes: a test case for predicting lifestyles and emergence of pathogens.</title>
        <authorList>
            <person name="Haridas S."/>
            <person name="Albert R."/>
            <person name="Binder M."/>
            <person name="Bloem J."/>
            <person name="Labutti K."/>
            <person name="Salamov A."/>
            <person name="Andreopoulos B."/>
            <person name="Baker S."/>
            <person name="Barry K."/>
            <person name="Bills G."/>
            <person name="Bluhm B."/>
            <person name="Cannon C."/>
            <person name="Castanera R."/>
            <person name="Culley D."/>
            <person name="Daum C."/>
            <person name="Ezra D."/>
            <person name="Gonzalez J."/>
            <person name="Henrissat B."/>
            <person name="Kuo A."/>
            <person name="Liang C."/>
            <person name="Lipzen A."/>
            <person name="Lutzoni F."/>
            <person name="Magnuson J."/>
            <person name="Mondo S."/>
            <person name="Nolan M."/>
            <person name="Ohm R."/>
            <person name="Pangilinan J."/>
            <person name="Park H.-J."/>
            <person name="Ramirez L."/>
            <person name="Alfaro M."/>
            <person name="Sun H."/>
            <person name="Tritt A."/>
            <person name="Yoshinaga Y."/>
            <person name="Zwiers L.-H."/>
            <person name="Turgeon B."/>
            <person name="Goodwin S."/>
            <person name="Spatafora J."/>
            <person name="Crous P."/>
            <person name="Grigoriev I."/>
        </authorList>
    </citation>
    <scope>NUCLEOTIDE SEQUENCE</scope>
    <source>
        <strain evidence="5">ATCC 74209</strain>
    </source>
</reference>
<dbReference type="GO" id="GO:0046557">
    <property type="term" value="F:glucan endo-1,6-beta-glucosidase activity"/>
    <property type="evidence" value="ECO:0007669"/>
    <property type="project" value="TreeGrafter"/>
</dbReference>
<dbReference type="PANTHER" id="PTHR31297:SF43">
    <property type="entry name" value="GLUCAN 1,3-BETA-GLUCOSIDASE 3"/>
    <property type="match status" value="1"/>
</dbReference>
<sequence length="545" mass="60686">MKSFFRKAKSEWKEFVNDKDAGKPHDHHPSSHNHPTPNQSDQPSCISPPTPKDIFRYRYHHGTNLGSIYVLERWLHPSMFPDDTPSEKSSELEAVKAWVDKIGVDATREKFEHHWSNAVSDDDLVWLRDVAKCTTIRLPLGFFSLSIPRFTLSTPFSPYITIYQNCWTSILTLLSRLRHHSIAVLLDLHALPGGANTGDHSGTNSGSADLWTTPNYLNLSLQCAQFLAQEIRHCNLENVSGIQLVNESIWDAPNMYAWYDSCIAAVSAIDPTIPVYISDGWNLGRAVDWTLQKNTVYCHHAQCPVLIDTHLYWAFSDADKAKSPQQIIAEVPGKLSELDGKDGSVVDRGAVDVIVGEYSNVLSEDSWSKPNGVPKEELVHQFGQAQSHRYQTQSAGSFFWTYKMDWSPGGEWGFLAQVTNTSITPPPLPSSNPTSIPSLISHATSLAPTLKQTAVSNHISYWDSTSPGQPFEHAKYEAGWTVGFQDALSFFSGCGGNVNGGSKIGCLESWVLKRIKESGFRGPFVWEFEQGLRKGIVDFSEAIGM</sequence>
<proteinExistence type="inferred from homology"/>
<dbReference type="GO" id="GO:0009251">
    <property type="term" value="P:glucan catabolic process"/>
    <property type="evidence" value="ECO:0007669"/>
    <property type="project" value="TreeGrafter"/>
</dbReference>
<dbReference type="GO" id="GO:0009986">
    <property type="term" value="C:cell surface"/>
    <property type="evidence" value="ECO:0007669"/>
    <property type="project" value="TreeGrafter"/>
</dbReference>
<comment type="similarity">
    <text evidence="1">Belongs to the glycosyl hydrolase 5 (cellulase A) family.</text>
</comment>
<evidence type="ECO:0000313" key="5">
    <source>
        <dbReference type="EMBL" id="KAF2199115.1"/>
    </source>
</evidence>
<gene>
    <name evidence="5" type="ORF">GQ43DRAFT_131684</name>
</gene>
<dbReference type="AlphaFoldDB" id="A0A9P4MWM6"/>
<protein>
    <submittedName>
        <fullName evidence="5">Glycoside hydrolase</fullName>
    </submittedName>
</protein>
<evidence type="ECO:0000256" key="2">
    <source>
        <dbReference type="ARBA" id="ARBA00022801"/>
    </source>
</evidence>
<dbReference type="Proteomes" id="UP000799536">
    <property type="component" value="Unassembled WGS sequence"/>
</dbReference>
<dbReference type="InterPro" id="IPR017853">
    <property type="entry name" value="GH"/>
</dbReference>
<dbReference type="FunFam" id="3.20.20.80:FF:000100">
    <property type="entry name" value="Glycoside hydrolase superfamily"/>
    <property type="match status" value="1"/>
</dbReference>
<evidence type="ECO:0000256" key="1">
    <source>
        <dbReference type="ARBA" id="ARBA00005641"/>
    </source>
</evidence>
<evidence type="ECO:0000256" key="3">
    <source>
        <dbReference type="ARBA" id="ARBA00023295"/>
    </source>
</evidence>
<feature type="compositionally biased region" description="Basic and acidic residues" evidence="4">
    <location>
        <begin position="15"/>
        <end position="29"/>
    </location>
</feature>
<keyword evidence="6" id="KW-1185">Reference proteome</keyword>
<organism evidence="5 6">
    <name type="scientific">Delitschia confertaspora ATCC 74209</name>
    <dbReference type="NCBI Taxonomy" id="1513339"/>
    <lineage>
        <taxon>Eukaryota</taxon>
        <taxon>Fungi</taxon>
        <taxon>Dikarya</taxon>
        <taxon>Ascomycota</taxon>
        <taxon>Pezizomycotina</taxon>
        <taxon>Dothideomycetes</taxon>
        <taxon>Pleosporomycetidae</taxon>
        <taxon>Pleosporales</taxon>
        <taxon>Delitschiaceae</taxon>
        <taxon>Delitschia</taxon>
    </lineage>
</organism>
<dbReference type="PANTHER" id="PTHR31297">
    <property type="entry name" value="GLUCAN ENDO-1,6-BETA-GLUCOSIDASE B"/>
    <property type="match status" value="1"/>
</dbReference>
<evidence type="ECO:0000313" key="6">
    <source>
        <dbReference type="Proteomes" id="UP000799536"/>
    </source>
</evidence>
<keyword evidence="2 5" id="KW-0378">Hydrolase</keyword>
<dbReference type="OrthoDB" id="1887033at2759"/>
<dbReference type="EMBL" id="ML994096">
    <property type="protein sequence ID" value="KAF2199115.1"/>
    <property type="molecule type" value="Genomic_DNA"/>
</dbReference>